<dbReference type="Gene3D" id="3.40.630.30">
    <property type="match status" value="1"/>
</dbReference>
<dbReference type="SUPFAM" id="SSF55729">
    <property type="entry name" value="Acyl-CoA N-acyltransferases (Nat)"/>
    <property type="match status" value="1"/>
</dbReference>
<feature type="region of interest" description="Disordered" evidence="1">
    <location>
        <begin position="92"/>
        <end position="115"/>
    </location>
</feature>
<evidence type="ECO:0000313" key="2">
    <source>
        <dbReference type="EMBL" id="MDI5968547.1"/>
    </source>
</evidence>
<dbReference type="EC" id="2.3.1.-" evidence="2"/>
<name>A0AA90K7Q2_9ACTN</name>
<comment type="caution">
    <text evidence="2">The sequence shown here is derived from an EMBL/GenBank/DDBJ whole genome shotgun (WGS) entry which is preliminary data.</text>
</comment>
<proteinExistence type="predicted"/>
<keyword evidence="2" id="KW-0808">Transferase</keyword>
<dbReference type="GO" id="GO:0016746">
    <property type="term" value="F:acyltransferase activity"/>
    <property type="evidence" value="ECO:0007669"/>
    <property type="project" value="UniProtKB-KW"/>
</dbReference>
<dbReference type="InterPro" id="IPR016181">
    <property type="entry name" value="Acyl_CoA_acyltransferase"/>
</dbReference>
<accession>A0AA90K7Q2</accession>
<dbReference type="RefSeq" id="WP_271315692.1">
    <property type="nucleotide sequence ID" value="NZ_JABXJJ020000004.1"/>
</dbReference>
<keyword evidence="2" id="KW-0012">Acyltransferase</keyword>
<reference evidence="2" key="1">
    <citation type="submission" date="2023-05" db="EMBL/GenBank/DDBJ databases">
        <title>Streptantibioticus silvisoli sp. nov., acidotolerant actinomycetes 1 from pine litter.</title>
        <authorList>
            <person name="Swiecimska M."/>
            <person name="Golinska P."/>
            <person name="Sangal V."/>
            <person name="Wachnowicz B."/>
            <person name="Goodfellow M."/>
        </authorList>
    </citation>
    <scope>NUCLEOTIDE SEQUENCE</scope>
    <source>
        <strain evidence="2">SL13</strain>
    </source>
</reference>
<organism evidence="2">
    <name type="scientific">Streptantibioticus silvisoli</name>
    <dbReference type="NCBI Taxonomy" id="2705255"/>
    <lineage>
        <taxon>Bacteria</taxon>
        <taxon>Bacillati</taxon>
        <taxon>Actinomycetota</taxon>
        <taxon>Actinomycetes</taxon>
        <taxon>Kitasatosporales</taxon>
        <taxon>Streptomycetaceae</taxon>
        <taxon>Streptantibioticus</taxon>
    </lineage>
</organism>
<dbReference type="EMBL" id="JABXJJ020000004">
    <property type="protein sequence ID" value="MDI5968547.1"/>
    <property type="molecule type" value="Genomic_DNA"/>
</dbReference>
<evidence type="ECO:0000256" key="1">
    <source>
        <dbReference type="SAM" id="MobiDB-lite"/>
    </source>
</evidence>
<feature type="compositionally biased region" description="Basic and acidic residues" evidence="1">
    <location>
        <begin position="101"/>
        <end position="115"/>
    </location>
</feature>
<dbReference type="AlphaFoldDB" id="A0AA90K7Q2"/>
<protein>
    <submittedName>
        <fullName evidence="2">GNAT family N-acetyltransferase</fullName>
        <ecNumber evidence="2">2.3.1.-</ecNumber>
    </submittedName>
</protein>
<sequence>MSDVKHLESIDDIGQNAWDGLVPGSRFYQSHAWLRGQERPDFATAGYVTVMNDGALAAATPYYDFPARTAPPLPDVAQGYRVLRVGTRTGNHNEFLVSENPGRESEGPGRVSEDPEKARELLGDLVAGVAEKAADLGCDALLFDCLTTDSLRRLAGLYPVQAQLRAAEAVLRNDGGTFASYRGMLGRNAVKRDYEIRRFENSGLRMETAPLSECVDEFAPLVGQTMDRYSASLDPAEIHAFLSVQARCLDGLSTVFRCVDEEGRLVGGNLCFAWRDTFYARVAGFDYTRTRNAFEYFNAVYYAPLRHMECAGMTSLHLGLSALEAKVRRGASVCPLWAAVVPLPLTATAGLRRDVAADRKLADALMTEAGGGTDPEEWDLASIGPL</sequence>
<gene>
    <name evidence="2" type="ORF">POF50_004160</name>
</gene>